<dbReference type="InterPro" id="IPR006140">
    <property type="entry name" value="D-isomer_DH_NAD-bd"/>
</dbReference>
<protein>
    <submittedName>
        <fullName evidence="4">Phosphoglycerate dehydrogenase</fullName>
    </submittedName>
</protein>
<keyword evidence="5" id="KW-1185">Reference proteome</keyword>
<dbReference type="PANTHER" id="PTHR10996:SF178">
    <property type="entry name" value="2-HYDROXYACID DEHYDROGENASE YGL185C-RELATED"/>
    <property type="match status" value="1"/>
</dbReference>
<dbReference type="Pfam" id="PF02826">
    <property type="entry name" value="2-Hacid_dh_C"/>
    <property type="match status" value="1"/>
</dbReference>
<evidence type="ECO:0000256" key="1">
    <source>
        <dbReference type="ARBA" id="ARBA00023002"/>
    </source>
</evidence>
<keyword evidence="1" id="KW-0560">Oxidoreductase</keyword>
<evidence type="ECO:0000256" key="2">
    <source>
        <dbReference type="ARBA" id="ARBA00023027"/>
    </source>
</evidence>
<dbReference type="InterPro" id="IPR036291">
    <property type="entry name" value="NAD(P)-bd_dom_sf"/>
</dbReference>
<name>A0ABT1I6C2_9PSEU</name>
<proteinExistence type="predicted"/>
<reference evidence="4 5" key="1">
    <citation type="submission" date="2022-06" db="EMBL/GenBank/DDBJ databases">
        <title>Genomic Encyclopedia of Archaeal and Bacterial Type Strains, Phase II (KMG-II): from individual species to whole genera.</title>
        <authorList>
            <person name="Goeker M."/>
        </authorList>
    </citation>
    <scope>NUCLEOTIDE SEQUENCE [LARGE SCALE GENOMIC DNA]</scope>
    <source>
        <strain evidence="4 5">DSM 44255</strain>
    </source>
</reference>
<dbReference type="Proteomes" id="UP001205185">
    <property type="component" value="Unassembled WGS sequence"/>
</dbReference>
<gene>
    <name evidence="4" type="ORF">LV75_000652</name>
</gene>
<accession>A0ABT1I6C2</accession>
<evidence type="ECO:0000313" key="5">
    <source>
        <dbReference type="Proteomes" id="UP001205185"/>
    </source>
</evidence>
<comment type="caution">
    <text evidence="4">The sequence shown here is derived from an EMBL/GenBank/DDBJ whole genome shotgun (WGS) entry which is preliminary data.</text>
</comment>
<dbReference type="Gene3D" id="3.40.50.720">
    <property type="entry name" value="NAD(P)-binding Rossmann-like Domain"/>
    <property type="match status" value="2"/>
</dbReference>
<keyword evidence="2" id="KW-0520">NAD</keyword>
<dbReference type="InterPro" id="IPR050223">
    <property type="entry name" value="D-isomer_2-hydroxyacid_DH"/>
</dbReference>
<dbReference type="EMBL" id="JAMTCO010000002">
    <property type="protein sequence ID" value="MCP2268166.1"/>
    <property type="molecule type" value="Genomic_DNA"/>
</dbReference>
<dbReference type="RefSeq" id="WP_253885452.1">
    <property type="nucleotide sequence ID" value="NZ_BAAAVB010000006.1"/>
</dbReference>
<evidence type="ECO:0000259" key="3">
    <source>
        <dbReference type="Pfam" id="PF02826"/>
    </source>
</evidence>
<dbReference type="PANTHER" id="PTHR10996">
    <property type="entry name" value="2-HYDROXYACID DEHYDROGENASE-RELATED"/>
    <property type="match status" value="1"/>
</dbReference>
<feature type="domain" description="D-isomer specific 2-hydroxyacid dehydrogenase NAD-binding" evidence="3">
    <location>
        <begin position="90"/>
        <end position="258"/>
    </location>
</feature>
<sequence length="287" mass="30657">MLVAIAGVEVIRYDPGSSDLTPEQRTASVLIPPYRGSHRPIRLLPKLPLLQLVQLLTAGTDEWAPHVSAGIEVSNAGDAHAGPVSEWILSAILTQLRQWPSLVRFQDQQVWAHRKFSADTLAENRVLLVGAGNIGRATATKLAAFGAHTTLVGRSARQGVHGTSELTSLIPGHRVVVITTPLTEATLGLVDSKFLARMDDGALLVNASRGQVVETSALLAELQQGRLTAALDVTDPEPLPPEHPLWKASGVIISPHSARTVPGTNSLCYAVATSRVRQFLSKNLETG</sequence>
<evidence type="ECO:0000313" key="4">
    <source>
        <dbReference type="EMBL" id="MCP2268166.1"/>
    </source>
</evidence>
<organism evidence="4 5">
    <name type="scientific">Actinokineospora diospyrosa</name>
    <dbReference type="NCBI Taxonomy" id="103728"/>
    <lineage>
        <taxon>Bacteria</taxon>
        <taxon>Bacillati</taxon>
        <taxon>Actinomycetota</taxon>
        <taxon>Actinomycetes</taxon>
        <taxon>Pseudonocardiales</taxon>
        <taxon>Pseudonocardiaceae</taxon>
        <taxon>Actinokineospora</taxon>
    </lineage>
</organism>
<dbReference type="SUPFAM" id="SSF51735">
    <property type="entry name" value="NAD(P)-binding Rossmann-fold domains"/>
    <property type="match status" value="1"/>
</dbReference>